<keyword evidence="8" id="KW-0157">Chromophore</keyword>
<evidence type="ECO:0000256" key="10">
    <source>
        <dbReference type="ARBA" id="ARBA00023170"/>
    </source>
</evidence>
<organism evidence="12 13">
    <name type="scientific">Microlunatus spumicola</name>
    <dbReference type="NCBI Taxonomy" id="81499"/>
    <lineage>
        <taxon>Bacteria</taxon>
        <taxon>Bacillati</taxon>
        <taxon>Actinomycetota</taxon>
        <taxon>Actinomycetes</taxon>
        <taxon>Propionibacteriales</taxon>
        <taxon>Propionibacteriaceae</taxon>
        <taxon>Microlunatus</taxon>
    </lineage>
</organism>
<keyword evidence="4" id="KW-0716">Sensory transduction</keyword>
<evidence type="ECO:0000256" key="3">
    <source>
        <dbReference type="ARBA" id="ARBA00022543"/>
    </source>
</evidence>
<evidence type="ECO:0000256" key="7">
    <source>
        <dbReference type="ARBA" id="ARBA00022989"/>
    </source>
</evidence>
<dbReference type="Proteomes" id="UP001500767">
    <property type="component" value="Unassembled WGS sequence"/>
</dbReference>
<evidence type="ECO:0000256" key="1">
    <source>
        <dbReference type="ARBA" id="ARBA00004141"/>
    </source>
</evidence>
<dbReference type="SUPFAM" id="SSF81321">
    <property type="entry name" value="Family A G protein-coupled receptor-like"/>
    <property type="match status" value="1"/>
</dbReference>
<dbReference type="PANTHER" id="PTHR28286">
    <property type="match status" value="1"/>
</dbReference>
<evidence type="ECO:0000256" key="4">
    <source>
        <dbReference type="ARBA" id="ARBA00022606"/>
    </source>
</evidence>
<gene>
    <name evidence="12" type="primary">sop2</name>
    <name evidence="12" type="ORF">GCM10022197_25460</name>
</gene>
<sequence>MTETAWFWTGTTGMALGAVLLFLVSKSRTGDEEAHKVVHVLVTVVAACSYLAMAFGQGGSERGGSTLWWARYVDWSVTTPLLLLGLAMSALHGAHRRPALVAALLGADVLMVVTGLFSALSEDPARRLPWFLVSTGAFLAVLATLLGPLRREARRRDRHRRDAYRRNTLVLVVLWCVYPVVVGLGPHGLGVVGSTTETGWITVVDLLAKVGYGLLWSRDSSRIAVDDLSGRSAGPRASGRRPRRR</sequence>
<comment type="caution">
    <text evidence="12">The sequence shown here is derived from an EMBL/GenBank/DDBJ whole genome shotgun (WGS) entry which is preliminary data.</text>
</comment>
<keyword evidence="9 11" id="KW-0472">Membrane</keyword>
<evidence type="ECO:0000256" key="5">
    <source>
        <dbReference type="ARBA" id="ARBA00022692"/>
    </source>
</evidence>
<evidence type="ECO:0000256" key="8">
    <source>
        <dbReference type="ARBA" id="ARBA00022991"/>
    </source>
</evidence>
<evidence type="ECO:0000256" key="11">
    <source>
        <dbReference type="SAM" id="Phobius"/>
    </source>
</evidence>
<proteinExistence type="inferred from homology"/>
<keyword evidence="7 11" id="KW-1133">Transmembrane helix</keyword>
<protein>
    <submittedName>
        <fullName evidence="12">Sensory rhodopsin II</fullName>
    </submittedName>
</protein>
<evidence type="ECO:0000256" key="2">
    <source>
        <dbReference type="ARBA" id="ARBA00008130"/>
    </source>
</evidence>
<keyword evidence="3" id="KW-0600">Photoreceptor protein</keyword>
<dbReference type="RefSeq" id="WP_204910337.1">
    <property type="nucleotide sequence ID" value="NZ_BAAAYR010000003.1"/>
</dbReference>
<dbReference type="Pfam" id="PF01036">
    <property type="entry name" value="Bac_rhodopsin"/>
    <property type="match status" value="1"/>
</dbReference>
<comment type="subcellular location">
    <subcellularLocation>
        <location evidence="1">Membrane</location>
        <topology evidence="1">Multi-pass membrane protein</topology>
    </subcellularLocation>
</comment>
<dbReference type="InterPro" id="IPR018229">
    <property type="entry name" value="Rhodopsin_retinal_BS"/>
</dbReference>
<dbReference type="PROSITE" id="PS00950">
    <property type="entry name" value="BACTERIAL_OPSIN_1"/>
    <property type="match status" value="1"/>
</dbReference>
<feature type="transmembrane region" description="Helical" evidence="11">
    <location>
        <begin position="168"/>
        <end position="186"/>
    </location>
</feature>
<keyword evidence="5 11" id="KW-0812">Transmembrane</keyword>
<evidence type="ECO:0000313" key="12">
    <source>
        <dbReference type="EMBL" id="GAA3568189.1"/>
    </source>
</evidence>
<accession>A0ABP6XK90</accession>
<name>A0ABP6XK90_9ACTN</name>
<dbReference type="PANTHER" id="PTHR28286:SF2">
    <property type="entry name" value="BACTERIORHODOPSIN _OPSIN, NOPA (EUROFUNG)"/>
    <property type="match status" value="1"/>
</dbReference>
<feature type="transmembrane region" description="Helical" evidence="11">
    <location>
        <begin position="127"/>
        <end position="147"/>
    </location>
</feature>
<dbReference type="PRINTS" id="PR00251">
    <property type="entry name" value="BACTRLOPSIN"/>
</dbReference>
<evidence type="ECO:0000256" key="6">
    <source>
        <dbReference type="ARBA" id="ARBA00022925"/>
    </source>
</evidence>
<feature type="transmembrane region" description="Helical" evidence="11">
    <location>
        <begin position="6"/>
        <end position="25"/>
    </location>
</feature>
<dbReference type="EMBL" id="BAAAYR010000003">
    <property type="protein sequence ID" value="GAA3568189.1"/>
    <property type="molecule type" value="Genomic_DNA"/>
</dbReference>
<keyword evidence="13" id="KW-1185">Reference proteome</keyword>
<evidence type="ECO:0000313" key="13">
    <source>
        <dbReference type="Proteomes" id="UP001500767"/>
    </source>
</evidence>
<keyword evidence="10" id="KW-0675">Receptor</keyword>
<comment type="similarity">
    <text evidence="2">Belongs to the archaeal/bacterial/fungal opsin family.</text>
</comment>
<feature type="transmembrane region" description="Helical" evidence="11">
    <location>
        <begin position="37"/>
        <end position="56"/>
    </location>
</feature>
<reference evidence="13" key="1">
    <citation type="journal article" date="2019" name="Int. J. Syst. Evol. Microbiol.">
        <title>The Global Catalogue of Microorganisms (GCM) 10K type strain sequencing project: providing services to taxonomists for standard genome sequencing and annotation.</title>
        <authorList>
            <consortium name="The Broad Institute Genomics Platform"/>
            <consortium name="The Broad Institute Genome Sequencing Center for Infectious Disease"/>
            <person name="Wu L."/>
            <person name="Ma J."/>
        </authorList>
    </citation>
    <scope>NUCLEOTIDE SEQUENCE [LARGE SCALE GENOMIC DNA]</scope>
    <source>
        <strain evidence="13">JCM 16540</strain>
    </source>
</reference>
<dbReference type="Gene3D" id="1.20.1070.10">
    <property type="entry name" value="Rhodopsin 7-helix transmembrane proteins"/>
    <property type="match status" value="1"/>
</dbReference>
<evidence type="ECO:0000256" key="9">
    <source>
        <dbReference type="ARBA" id="ARBA00023136"/>
    </source>
</evidence>
<dbReference type="PROSITE" id="PS00327">
    <property type="entry name" value="BACTERIAL_OPSIN_RET"/>
    <property type="match status" value="1"/>
</dbReference>
<feature type="transmembrane region" description="Helical" evidence="11">
    <location>
        <begin position="68"/>
        <end position="87"/>
    </location>
</feature>
<dbReference type="InterPro" id="IPR001425">
    <property type="entry name" value="Arc/bac/fun_rhodopsins"/>
</dbReference>
<dbReference type="SMART" id="SM01021">
    <property type="entry name" value="Bac_rhodopsin"/>
    <property type="match status" value="1"/>
</dbReference>
<keyword evidence="6" id="KW-0681">Retinal protein</keyword>
<feature type="transmembrane region" description="Helical" evidence="11">
    <location>
        <begin position="99"/>
        <end position="121"/>
    </location>
</feature>